<name>A0ACC0UTE9_9HYPO</name>
<accession>A0ACC0UTE9</accession>
<evidence type="ECO:0000313" key="1">
    <source>
        <dbReference type="EMBL" id="KAI9897409.1"/>
    </source>
</evidence>
<gene>
    <name evidence="1" type="ORF">N3K66_007265</name>
</gene>
<proteinExistence type="predicted"/>
<organism evidence="1 2">
    <name type="scientific">Trichothecium roseum</name>
    <dbReference type="NCBI Taxonomy" id="47278"/>
    <lineage>
        <taxon>Eukaryota</taxon>
        <taxon>Fungi</taxon>
        <taxon>Dikarya</taxon>
        <taxon>Ascomycota</taxon>
        <taxon>Pezizomycotina</taxon>
        <taxon>Sordariomycetes</taxon>
        <taxon>Hypocreomycetidae</taxon>
        <taxon>Hypocreales</taxon>
        <taxon>Hypocreales incertae sedis</taxon>
        <taxon>Trichothecium</taxon>
    </lineage>
</organism>
<protein>
    <submittedName>
        <fullName evidence="1">Uncharacterized protein</fullName>
    </submittedName>
</protein>
<keyword evidence="2" id="KW-1185">Reference proteome</keyword>
<dbReference type="Proteomes" id="UP001163324">
    <property type="component" value="Chromosome 7"/>
</dbReference>
<comment type="caution">
    <text evidence="1">The sequence shown here is derived from an EMBL/GenBank/DDBJ whole genome shotgun (WGS) entry which is preliminary data.</text>
</comment>
<evidence type="ECO:0000313" key="2">
    <source>
        <dbReference type="Proteomes" id="UP001163324"/>
    </source>
</evidence>
<reference evidence="1" key="1">
    <citation type="submission" date="2022-10" db="EMBL/GenBank/DDBJ databases">
        <title>Complete Genome of Trichothecium roseum strain YXFP-22015, a Plant Pathogen Isolated from Citrus.</title>
        <authorList>
            <person name="Wang Y."/>
            <person name="Zhu L."/>
        </authorList>
    </citation>
    <scope>NUCLEOTIDE SEQUENCE</scope>
    <source>
        <strain evidence="1">YXFP-22015</strain>
    </source>
</reference>
<dbReference type="EMBL" id="CM047946">
    <property type="protein sequence ID" value="KAI9897409.1"/>
    <property type="molecule type" value="Genomic_DNA"/>
</dbReference>
<sequence>MAANEGADSTPAQATASASASSPRAVSSPVPAPASAPSPSPAPAPAPASTGVPATATAPIEVDAAADAAAQELADRSDADSAFESQISAYTASLSSSVVDYPIEHGRRYHAFRGGAYPMPNDDQEIARLDLTHLLITKTIGDLFLCPIDTDQVRRVLDMGTGTGIWAIEMGDLLPGAEILGNDLSPIQPAWLPPNVKFEVDDIESPWLHETPFDFIFLRYMTACIVDFNKLAQNTYDALNPGGWAEFQDFDLQYYSDDGTLKEHHHTYIWITTLLDAMRRTGREPSPGPHHGAHLRNAGFQNVKHHRYKIPIGAWAKDPHMKDIGMCNMAQIMDGLEAFSLRVYCGFLKWSEEEVLVLLANVRKELRAGIFHALFDYYVAYGQKPGSLRND</sequence>